<feature type="compositionally biased region" description="Basic and acidic residues" evidence="1">
    <location>
        <begin position="15"/>
        <end position="34"/>
    </location>
</feature>
<gene>
    <name evidence="2" type="ORF">MANES_03G085200</name>
</gene>
<protein>
    <submittedName>
        <fullName evidence="2">Uncharacterized protein</fullName>
    </submittedName>
</protein>
<accession>A0A2C9W5S1</accession>
<name>A0A2C9W5S1_MANES</name>
<feature type="region of interest" description="Disordered" evidence="1">
    <location>
        <begin position="15"/>
        <end position="37"/>
    </location>
</feature>
<feature type="region of interest" description="Disordered" evidence="1">
    <location>
        <begin position="53"/>
        <end position="72"/>
    </location>
</feature>
<proteinExistence type="predicted"/>
<sequence length="72" mass="8552">MKYVKLDKCQLRQDDERWYSESETRDPPRRAGGEHKKHQVTQFVEAMQRVLTARNQQQTKRQSSVSSKDDSL</sequence>
<evidence type="ECO:0000313" key="2">
    <source>
        <dbReference type="EMBL" id="OAY54571.1"/>
    </source>
</evidence>
<dbReference type="EMBL" id="CM004389">
    <property type="protein sequence ID" value="OAY54571.1"/>
    <property type="molecule type" value="Genomic_DNA"/>
</dbReference>
<evidence type="ECO:0000256" key="1">
    <source>
        <dbReference type="SAM" id="MobiDB-lite"/>
    </source>
</evidence>
<organism evidence="2">
    <name type="scientific">Manihot esculenta</name>
    <name type="common">Cassava</name>
    <name type="synonym">Jatropha manihot</name>
    <dbReference type="NCBI Taxonomy" id="3983"/>
    <lineage>
        <taxon>Eukaryota</taxon>
        <taxon>Viridiplantae</taxon>
        <taxon>Streptophyta</taxon>
        <taxon>Embryophyta</taxon>
        <taxon>Tracheophyta</taxon>
        <taxon>Spermatophyta</taxon>
        <taxon>Magnoliopsida</taxon>
        <taxon>eudicotyledons</taxon>
        <taxon>Gunneridae</taxon>
        <taxon>Pentapetalae</taxon>
        <taxon>rosids</taxon>
        <taxon>fabids</taxon>
        <taxon>Malpighiales</taxon>
        <taxon>Euphorbiaceae</taxon>
        <taxon>Crotonoideae</taxon>
        <taxon>Manihoteae</taxon>
        <taxon>Manihot</taxon>
    </lineage>
</organism>
<reference evidence="2" key="1">
    <citation type="submission" date="2016-02" db="EMBL/GenBank/DDBJ databases">
        <title>WGS assembly of Manihot esculenta.</title>
        <authorList>
            <person name="Bredeson J.V."/>
            <person name="Prochnik S.E."/>
            <person name="Lyons J.B."/>
            <person name="Schmutz J."/>
            <person name="Grimwood J."/>
            <person name="Vrebalov J."/>
            <person name="Bart R.S."/>
            <person name="Amuge T."/>
            <person name="Ferguson M.E."/>
            <person name="Green R."/>
            <person name="Putnam N."/>
            <person name="Stites J."/>
            <person name="Rounsley S."/>
            <person name="Rokhsar D.S."/>
        </authorList>
    </citation>
    <scope>NUCLEOTIDE SEQUENCE [LARGE SCALE GENOMIC DNA]</scope>
    <source>
        <tissue evidence="2">Leaf</tissue>
    </source>
</reference>
<dbReference type="AlphaFoldDB" id="A0A2C9W5S1"/>
<feature type="compositionally biased region" description="Polar residues" evidence="1">
    <location>
        <begin position="53"/>
        <end position="66"/>
    </location>
</feature>